<organism evidence="2 3">
    <name type="scientific">Candidatus Magasanikbacteria bacterium CG10_big_fil_rev_8_21_14_0_10_40_10</name>
    <dbReference type="NCBI Taxonomy" id="1974648"/>
    <lineage>
        <taxon>Bacteria</taxon>
        <taxon>Candidatus Magasanikiibacteriota</taxon>
    </lineage>
</organism>
<evidence type="ECO:0000313" key="3">
    <source>
        <dbReference type="Proteomes" id="UP000231183"/>
    </source>
</evidence>
<evidence type="ECO:0000313" key="2">
    <source>
        <dbReference type="EMBL" id="PIT87543.1"/>
    </source>
</evidence>
<evidence type="ECO:0000256" key="1">
    <source>
        <dbReference type="SAM" id="Phobius"/>
    </source>
</evidence>
<name>A0A2M6W426_9BACT</name>
<proteinExistence type="predicted"/>
<dbReference type="Proteomes" id="UP000231183">
    <property type="component" value="Unassembled WGS sequence"/>
</dbReference>
<keyword evidence="1" id="KW-0812">Transmembrane</keyword>
<comment type="caution">
    <text evidence="2">The sequence shown here is derived from an EMBL/GenBank/DDBJ whole genome shotgun (WGS) entry which is preliminary data.</text>
</comment>
<dbReference type="EMBL" id="PFBX01000022">
    <property type="protein sequence ID" value="PIT87543.1"/>
    <property type="molecule type" value="Genomic_DNA"/>
</dbReference>
<sequence length="195" mass="21921">MEKIFSYTIGGILAIFFVLIPSLLFTKNDAIKIIKQDTGVELSSQDKFYHTYVETLGGDLDQEVEVGLDDDSLKKVVAQIETGAYFASQTTSTISCFFGVTSMCLDNMRDYALCSVSLTKKTEVDEISRLVVSKNTQGVWVKNGDTGYGFTSQSYYRPEGQTKGESLNYNGTNTCFTRAYLNLILKKFYYQYQCI</sequence>
<accession>A0A2M6W426</accession>
<dbReference type="AlphaFoldDB" id="A0A2M6W426"/>
<gene>
    <name evidence="2" type="ORF">COU31_02290</name>
</gene>
<keyword evidence="1" id="KW-0472">Membrane</keyword>
<feature type="transmembrane region" description="Helical" evidence="1">
    <location>
        <begin position="6"/>
        <end position="25"/>
    </location>
</feature>
<reference evidence="3" key="1">
    <citation type="submission" date="2017-09" db="EMBL/GenBank/DDBJ databases">
        <title>Depth-based differentiation of microbial function through sediment-hosted aquifers and enrichment of novel symbionts in the deep terrestrial subsurface.</title>
        <authorList>
            <person name="Probst A.J."/>
            <person name="Ladd B."/>
            <person name="Jarett J.K."/>
            <person name="Geller-Mcgrath D.E."/>
            <person name="Sieber C.M.K."/>
            <person name="Emerson J.B."/>
            <person name="Anantharaman K."/>
            <person name="Thomas B.C."/>
            <person name="Malmstrom R."/>
            <person name="Stieglmeier M."/>
            <person name="Klingl A."/>
            <person name="Woyke T."/>
            <person name="Ryan C.M."/>
            <person name="Banfield J.F."/>
        </authorList>
    </citation>
    <scope>NUCLEOTIDE SEQUENCE [LARGE SCALE GENOMIC DNA]</scope>
</reference>
<keyword evidence="1" id="KW-1133">Transmembrane helix</keyword>
<protein>
    <submittedName>
        <fullName evidence="2">Uncharacterized protein</fullName>
    </submittedName>
</protein>